<dbReference type="Gene3D" id="1.20.1050.10">
    <property type="match status" value="1"/>
</dbReference>
<dbReference type="OrthoDB" id="4951845at2759"/>
<dbReference type="PANTHER" id="PTHR43968:SF6">
    <property type="entry name" value="GLUTATHIONE S-TRANSFERASE OMEGA"/>
    <property type="match status" value="1"/>
</dbReference>
<reference evidence="6" key="2">
    <citation type="submission" date="2022-10" db="EMBL/GenBank/DDBJ databases">
        <authorList>
            <consortium name="ENA_rothamsted_submissions"/>
            <consortium name="culmorum"/>
            <person name="King R."/>
        </authorList>
    </citation>
    <scope>NUCLEOTIDE SEQUENCE</scope>
</reference>
<dbReference type="SUPFAM" id="SSF52833">
    <property type="entry name" value="Thioredoxin-like"/>
    <property type="match status" value="1"/>
</dbReference>
<dbReference type="InterPro" id="IPR050983">
    <property type="entry name" value="GST_Omega/HSP26"/>
</dbReference>
<reference evidence="6" key="1">
    <citation type="submission" date="2021-12" db="EMBL/GenBank/DDBJ databases">
        <authorList>
            <person name="King R."/>
        </authorList>
    </citation>
    <scope>NUCLEOTIDE SEQUENCE</scope>
</reference>
<keyword evidence="3" id="KW-0732">Signal</keyword>
<accession>A0A9N9WK00</accession>
<evidence type="ECO:0000256" key="3">
    <source>
        <dbReference type="SAM" id="SignalP"/>
    </source>
</evidence>
<comment type="similarity">
    <text evidence="1">Belongs to the GST superfamily. Omega family.</text>
</comment>
<dbReference type="InterPro" id="IPR010987">
    <property type="entry name" value="Glutathione-S-Trfase_C-like"/>
</dbReference>
<evidence type="ECO:0000256" key="2">
    <source>
        <dbReference type="ARBA" id="ARBA00023002"/>
    </source>
</evidence>
<dbReference type="EMBL" id="OU893337">
    <property type="protein sequence ID" value="CAG9793942.1"/>
    <property type="molecule type" value="Genomic_DNA"/>
</dbReference>
<dbReference type="GO" id="GO:0004364">
    <property type="term" value="F:glutathione transferase activity"/>
    <property type="evidence" value="ECO:0007669"/>
    <property type="project" value="InterPro"/>
</dbReference>
<dbReference type="SUPFAM" id="SSF47616">
    <property type="entry name" value="GST C-terminal domain-like"/>
    <property type="match status" value="1"/>
</dbReference>
<evidence type="ECO:0000313" key="6">
    <source>
        <dbReference type="EMBL" id="CAG9793942.1"/>
    </source>
</evidence>
<organism evidence="6 7">
    <name type="scientific">Diatraea saccharalis</name>
    <name type="common">sugarcane borer</name>
    <dbReference type="NCBI Taxonomy" id="40085"/>
    <lineage>
        <taxon>Eukaryota</taxon>
        <taxon>Metazoa</taxon>
        <taxon>Ecdysozoa</taxon>
        <taxon>Arthropoda</taxon>
        <taxon>Hexapoda</taxon>
        <taxon>Insecta</taxon>
        <taxon>Pterygota</taxon>
        <taxon>Neoptera</taxon>
        <taxon>Endopterygota</taxon>
        <taxon>Lepidoptera</taxon>
        <taxon>Glossata</taxon>
        <taxon>Ditrysia</taxon>
        <taxon>Pyraloidea</taxon>
        <taxon>Crambidae</taxon>
        <taxon>Crambinae</taxon>
        <taxon>Diatraea</taxon>
    </lineage>
</organism>
<feature type="domain" description="GST N-terminal" evidence="4">
    <location>
        <begin position="57"/>
        <end position="138"/>
    </location>
</feature>
<dbReference type="InterPro" id="IPR005442">
    <property type="entry name" value="GST_omega"/>
</dbReference>
<dbReference type="AlphaFoldDB" id="A0A9N9WK00"/>
<feature type="chain" id="PRO_5040245102" description="Glutathione transferase" evidence="3">
    <location>
        <begin position="17"/>
        <end position="284"/>
    </location>
</feature>
<dbReference type="Gene3D" id="3.40.30.10">
    <property type="entry name" value="Glutaredoxin"/>
    <property type="match status" value="1"/>
</dbReference>
<keyword evidence="7" id="KW-1185">Reference proteome</keyword>
<evidence type="ECO:0008006" key="8">
    <source>
        <dbReference type="Google" id="ProtNLM"/>
    </source>
</evidence>
<dbReference type="FunFam" id="1.20.1050.10:FF:000009">
    <property type="entry name" value="Glutathione S-transferase omega-1"/>
    <property type="match status" value="1"/>
</dbReference>
<dbReference type="InterPro" id="IPR036249">
    <property type="entry name" value="Thioredoxin-like_sf"/>
</dbReference>
<dbReference type="PROSITE" id="PS50405">
    <property type="entry name" value="GST_CTER"/>
    <property type="match status" value="1"/>
</dbReference>
<evidence type="ECO:0000313" key="7">
    <source>
        <dbReference type="Proteomes" id="UP001153714"/>
    </source>
</evidence>
<dbReference type="PROSITE" id="PS50404">
    <property type="entry name" value="GST_NTER"/>
    <property type="match status" value="1"/>
</dbReference>
<feature type="signal peptide" evidence="3">
    <location>
        <begin position="1"/>
        <end position="16"/>
    </location>
</feature>
<keyword evidence="2" id="KW-0560">Oxidoreductase</keyword>
<dbReference type="GO" id="GO:0006749">
    <property type="term" value="P:glutathione metabolic process"/>
    <property type="evidence" value="ECO:0007669"/>
    <property type="project" value="TreeGrafter"/>
</dbReference>
<evidence type="ECO:0000256" key="1">
    <source>
        <dbReference type="ARBA" id="ARBA00011067"/>
    </source>
</evidence>
<dbReference type="SFLD" id="SFLDS00019">
    <property type="entry name" value="Glutathione_Transferase_(cytos"/>
    <property type="match status" value="1"/>
</dbReference>
<protein>
    <recommendedName>
        <fullName evidence="8">Glutathione transferase</fullName>
    </recommendedName>
</protein>
<evidence type="ECO:0000259" key="4">
    <source>
        <dbReference type="PROSITE" id="PS50404"/>
    </source>
</evidence>
<dbReference type="InterPro" id="IPR004045">
    <property type="entry name" value="Glutathione_S-Trfase_N"/>
</dbReference>
<gene>
    <name evidence="6" type="ORF">DIATSA_LOCUS11352</name>
</gene>
<proteinExistence type="inferred from homology"/>
<feature type="domain" description="GST C-terminal" evidence="5">
    <location>
        <begin position="143"/>
        <end position="276"/>
    </location>
</feature>
<dbReference type="InterPro" id="IPR036282">
    <property type="entry name" value="Glutathione-S-Trfase_C_sf"/>
</dbReference>
<name>A0A9N9WK00_9NEOP</name>
<dbReference type="Pfam" id="PF13417">
    <property type="entry name" value="GST_N_3"/>
    <property type="match status" value="1"/>
</dbReference>
<dbReference type="Pfam" id="PF13410">
    <property type="entry name" value="GST_C_2"/>
    <property type="match status" value="1"/>
</dbReference>
<evidence type="ECO:0000259" key="5">
    <source>
        <dbReference type="PROSITE" id="PS50405"/>
    </source>
</evidence>
<dbReference type="Proteomes" id="UP001153714">
    <property type="component" value="Chromosome 6"/>
</dbReference>
<sequence>MIASLVSLSSHVLVTSFKVLHSVVPAVEYVASYWTMGSSKVDFNTKHLEKGDPLPPYNGKLRIYNMRFCPWAQRAILALNAKQLDYEVVNINLQNKPEWLNSKSIFGKVPALEIQDGVTICESLIVVEYLDEAYPQRPLLPKDPAKKASDKIIVEAFGPVTSIFYKAIMDPEAITDDVRAAFHRALNFVQEQLSLRGTKFLGGSEPGYVDYMIWPWFERITLIDAVQAHVAIDQQKYKLLTEYIAEMFKDPAVSQYLIPKEVISTFMDNYKKKVPLNYDVLLEQ</sequence>
<dbReference type="PANTHER" id="PTHR43968">
    <property type="match status" value="1"/>
</dbReference>
<dbReference type="GO" id="GO:0005737">
    <property type="term" value="C:cytoplasm"/>
    <property type="evidence" value="ECO:0007669"/>
    <property type="project" value="InterPro"/>
</dbReference>
<dbReference type="InterPro" id="IPR040079">
    <property type="entry name" value="Glutathione_S-Trfase"/>
</dbReference>
<dbReference type="PRINTS" id="PR01625">
    <property type="entry name" value="GSTRNSFRASEO"/>
</dbReference>
<dbReference type="GO" id="GO:0045174">
    <property type="term" value="F:glutathione dehydrogenase (ascorbate) activity"/>
    <property type="evidence" value="ECO:0007669"/>
    <property type="project" value="UniProtKB-ARBA"/>
</dbReference>
<dbReference type="FunFam" id="3.40.30.10:FF:000123">
    <property type="entry name" value="Glutathione transferase o1"/>
    <property type="match status" value="1"/>
</dbReference>
<dbReference type="SFLD" id="SFLDG00358">
    <property type="entry name" value="Main_(cytGST)"/>
    <property type="match status" value="1"/>
</dbReference>